<dbReference type="EMBL" id="JOJR01001561">
    <property type="protein sequence ID" value="RCN30415.1"/>
    <property type="molecule type" value="Genomic_DNA"/>
</dbReference>
<dbReference type="CDD" id="cd20335">
    <property type="entry name" value="BRcat_RBR"/>
    <property type="match status" value="1"/>
</dbReference>
<sequence length="94" mass="11076">MLPLSLDKQDRPVPISRWNDLQGMCRLTHYLPASLKSISSGNTEFNSYSCTCSVCGCAWCYLCNWEPHWPMSCEQFKRWSERWDTQCEFNVRNT</sequence>
<protein>
    <recommendedName>
        <fullName evidence="3">IBR domain-containing protein</fullName>
    </recommendedName>
</protein>
<gene>
    <name evidence="1" type="ORF">ANCCAN_23807</name>
</gene>
<proteinExistence type="predicted"/>
<comment type="caution">
    <text evidence="1">The sequence shown here is derived from an EMBL/GenBank/DDBJ whole genome shotgun (WGS) entry which is preliminary data.</text>
</comment>
<dbReference type="AlphaFoldDB" id="A0A368FHX1"/>
<evidence type="ECO:0000313" key="2">
    <source>
        <dbReference type="Proteomes" id="UP000252519"/>
    </source>
</evidence>
<dbReference type="Proteomes" id="UP000252519">
    <property type="component" value="Unassembled WGS sequence"/>
</dbReference>
<reference evidence="1 2" key="1">
    <citation type="submission" date="2014-10" db="EMBL/GenBank/DDBJ databases">
        <title>Draft genome of the hookworm Ancylostoma caninum.</title>
        <authorList>
            <person name="Mitreva M."/>
        </authorList>
    </citation>
    <scope>NUCLEOTIDE SEQUENCE [LARGE SCALE GENOMIC DNA]</scope>
    <source>
        <strain evidence="1 2">Baltimore</strain>
    </source>
</reference>
<organism evidence="1 2">
    <name type="scientific">Ancylostoma caninum</name>
    <name type="common">Dog hookworm</name>
    <dbReference type="NCBI Taxonomy" id="29170"/>
    <lineage>
        <taxon>Eukaryota</taxon>
        <taxon>Metazoa</taxon>
        <taxon>Ecdysozoa</taxon>
        <taxon>Nematoda</taxon>
        <taxon>Chromadorea</taxon>
        <taxon>Rhabditida</taxon>
        <taxon>Rhabditina</taxon>
        <taxon>Rhabditomorpha</taxon>
        <taxon>Strongyloidea</taxon>
        <taxon>Ancylostomatidae</taxon>
        <taxon>Ancylostomatinae</taxon>
        <taxon>Ancylostoma</taxon>
    </lineage>
</organism>
<evidence type="ECO:0008006" key="3">
    <source>
        <dbReference type="Google" id="ProtNLM"/>
    </source>
</evidence>
<name>A0A368FHX1_ANCCA</name>
<dbReference type="SUPFAM" id="SSF57850">
    <property type="entry name" value="RING/U-box"/>
    <property type="match status" value="1"/>
</dbReference>
<keyword evidence="2" id="KW-1185">Reference proteome</keyword>
<accession>A0A368FHX1</accession>
<dbReference type="OrthoDB" id="5867846at2759"/>
<evidence type="ECO:0000313" key="1">
    <source>
        <dbReference type="EMBL" id="RCN30415.1"/>
    </source>
</evidence>